<evidence type="ECO:0000313" key="8">
    <source>
        <dbReference type="Proteomes" id="UP000225608"/>
    </source>
</evidence>
<dbReference type="EMBL" id="CP024160">
    <property type="protein sequence ID" value="ATP53269.1"/>
    <property type="molecule type" value="Genomic_DNA"/>
</dbReference>
<evidence type="ECO:0008006" key="9">
    <source>
        <dbReference type="Google" id="ProtNLM"/>
    </source>
</evidence>
<keyword evidence="4" id="KW-0812">Transmembrane</keyword>
<comment type="subcellular location">
    <subcellularLocation>
        <location evidence="1">Cell membrane</location>
        <topology evidence="1">Multi-pass membrane protein</topology>
    </subcellularLocation>
</comment>
<keyword evidence="3" id="KW-1003">Cell membrane</keyword>
<evidence type="ECO:0000256" key="2">
    <source>
        <dbReference type="ARBA" id="ARBA00008806"/>
    </source>
</evidence>
<evidence type="ECO:0000256" key="4">
    <source>
        <dbReference type="ARBA" id="ARBA00022692"/>
    </source>
</evidence>
<evidence type="ECO:0000256" key="3">
    <source>
        <dbReference type="ARBA" id="ARBA00022475"/>
    </source>
</evidence>
<evidence type="ECO:0000256" key="1">
    <source>
        <dbReference type="ARBA" id="ARBA00004651"/>
    </source>
</evidence>
<sequence>MSNLASRVAASGSASSTILAKDRTLSCDTRQTGLNNNALVIGPSGAGKTRNVLKPNLLQMNASYIVLDTKGTLCREVGPVLAAHGYRVQCLNFADLNTVPALAPGIERCGYNPLRHIRRKADGRPNQQDILSVAKAICPIEDNNQPFWDHAAANLLSCLIAYATEQLPADEQTISSVIKLIEHLQDGATGRLFDDLITTDPQSYALSLWRRYAITQNAERMHASIVGILAEKVMCLGFDGAAQLYRECHQVDFASMGHTPRALFVTVSDIDRNLDPLTGLFISQAFMGLIREADRQPDGSLPVPVRFMLDDFANLQIPQIDNVLSIIRSRNIWATLLLQSTNQLDALYGEARARSIMGNCDTHLVLAFQDPESARVFSDRADALPSTLMATPIDRSWLFVRGRAPEQVERFRLEDHPLYGELPEAQRDTTRVEFAH</sequence>
<dbReference type="Gene3D" id="1.10.8.80">
    <property type="entry name" value="Magnesium chelatase subunit I, C-Terminal domain"/>
    <property type="match status" value="1"/>
</dbReference>
<dbReference type="InterPro" id="IPR027417">
    <property type="entry name" value="P-loop_NTPase"/>
</dbReference>
<accession>A0A2D1TV82</accession>
<dbReference type="InterPro" id="IPR003688">
    <property type="entry name" value="TraG/VirD4"/>
</dbReference>
<dbReference type="RefSeq" id="WP_099431477.1">
    <property type="nucleotide sequence ID" value="NZ_CP024160.1"/>
</dbReference>
<dbReference type="Pfam" id="PF02534">
    <property type="entry name" value="T4SS-DNA_transf"/>
    <property type="match status" value="1"/>
</dbReference>
<keyword evidence="6" id="KW-0472">Membrane</keyword>
<dbReference type="InterPro" id="IPR051539">
    <property type="entry name" value="T4SS-coupling_protein"/>
</dbReference>
<keyword evidence="5" id="KW-1133">Transmembrane helix</keyword>
<evidence type="ECO:0000256" key="6">
    <source>
        <dbReference type="ARBA" id="ARBA00023136"/>
    </source>
</evidence>
<proteinExistence type="inferred from homology"/>
<dbReference type="AlphaFoldDB" id="A0A2D1TV82"/>
<dbReference type="KEGG" id="caer:CSV91_01185"/>
<evidence type="ECO:0000256" key="5">
    <source>
        <dbReference type="ARBA" id="ARBA00022989"/>
    </source>
</evidence>
<gene>
    <name evidence="7" type="ORF">CSV91_01185</name>
</gene>
<dbReference type="Gene3D" id="3.40.50.300">
    <property type="entry name" value="P-loop containing nucleotide triphosphate hydrolases"/>
    <property type="match status" value="1"/>
</dbReference>
<dbReference type="CDD" id="cd01127">
    <property type="entry name" value="TrwB_TraG_TraD_VirD4"/>
    <property type="match status" value="1"/>
</dbReference>
<organism evidence="7 8">
    <name type="scientific">Collinsella aerofaciens</name>
    <dbReference type="NCBI Taxonomy" id="74426"/>
    <lineage>
        <taxon>Bacteria</taxon>
        <taxon>Bacillati</taxon>
        <taxon>Actinomycetota</taxon>
        <taxon>Coriobacteriia</taxon>
        <taxon>Coriobacteriales</taxon>
        <taxon>Coriobacteriaceae</taxon>
        <taxon>Collinsella</taxon>
    </lineage>
</organism>
<dbReference type="PANTHER" id="PTHR37937">
    <property type="entry name" value="CONJUGATIVE TRANSFER: DNA TRANSPORT"/>
    <property type="match status" value="1"/>
</dbReference>
<protein>
    <recommendedName>
        <fullName evidence="9">Type IV secretory system conjugative DNA transfer family protein</fullName>
    </recommendedName>
</protein>
<dbReference type="PANTHER" id="PTHR37937:SF1">
    <property type="entry name" value="CONJUGATIVE TRANSFER: DNA TRANSPORT"/>
    <property type="match status" value="1"/>
</dbReference>
<dbReference type="SUPFAM" id="SSF52540">
    <property type="entry name" value="P-loop containing nucleoside triphosphate hydrolases"/>
    <property type="match status" value="1"/>
</dbReference>
<dbReference type="Proteomes" id="UP000225608">
    <property type="component" value="Chromosome"/>
</dbReference>
<evidence type="ECO:0000313" key="7">
    <source>
        <dbReference type="EMBL" id="ATP53269.1"/>
    </source>
</evidence>
<dbReference type="GO" id="GO:0005886">
    <property type="term" value="C:plasma membrane"/>
    <property type="evidence" value="ECO:0007669"/>
    <property type="project" value="UniProtKB-SubCell"/>
</dbReference>
<name>A0A2D1TV82_9ACTN</name>
<comment type="similarity">
    <text evidence="2">Belongs to the VirD4/TraG family.</text>
</comment>
<reference evidence="7 8" key="1">
    <citation type="submission" date="2017-10" db="EMBL/GenBank/DDBJ databases">
        <title>Complete genome sequence of Collinsella aerofaciens isolated from the gut of a healthy adult Indian.</title>
        <authorList>
            <person name="Bag S."/>
            <person name="Ghosh T.S."/>
            <person name="Das B."/>
        </authorList>
    </citation>
    <scope>NUCLEOTIDE SEQUENCE [LARGE SCALE GENOMIC DNA]</scope>
    <source>
        <strain evidence="8">indica</strain>
    </source>
</reference>